<evidence type="ECO:0000313" key="2">
    <source>
        <dbReference type="Proteomes" id="UP001163882"/>
    </source>
</evidence>
<proteinExistence type="predicted"/>
<name>A0ABY6IK92_9HYPH</name>
<accession>A0ABY6IK92</accession>
<organism evidence="1 2">
    <name type="scientific">Pelagibacterium flavum</name>
    <dbReference type="NCBI Taxonomy" id="2984530"/>
    <lineage>
        <taxon>Bacteria</taxon>
        <taxon>Pseudomonadati</taxon>
        <taxon>Pseudomonadota</taxon>
        <taxon>Alphaproteobacteria</taxon>
        <taxon>Hyphomicrobiales</taxon>
        <taxon>Devosiaceae</taxon>
        <taxon>Pelagibacterium</taxon>
    </lineage>
</organism>
<evidence type="ECO:0000313" key="1">
    <source>
        <dbReference type="EMBL" id="UYQ71012.1"/>
    </source>
</evidence>
<dbReference type="RefSeq" id="WP_264224676.1">
    <property type="nucleotide sequence ID" value="NZ_CP107716.1"/>
</dbReference>
<protein>
    <submittedName>
        <fullName evidence="1">Uncharacterized protein</fullName>
    </submittedName>
</protein>
<keyword evidence="2" id="KW-1185">Reference proteome</keyword>
<gene>
    <name evidence="1" type="ORF">OF122_13180</name>
</gene>
<dbReference type="Proteomes" id="UP001163882">
    <property type="component" value="Chromosome"/>
</dbReference>
<dbReference type="EMBL" id="CP107716">
    <property type="protein sequence ID" value="UYQ71012.1"/>
    <property type="molecule type" value="Genomic_DNA"/>
</dbReference>
<sequence>MTRAQLDAQSEYLTTTLQRVRSIGLDSGKYSTIMHEVLDGAGFKAAPQHVKDEILAALEARRFSIAKLGSI</sequence>
<reference evidence="1" key="1">
    <citation type="submission" date="2022-10" db="EMBL/GenBank/DDBJ databases">
        <title>YIM 151497 complete genome.</title>
        <authorList>
            <person name="Chen X."/>
        </authorList>
    </citation>
    <scope>NUCLEOTIDE SEQUENCE</scope>
    <source>
        <strain evidence="1">YIM 151497</strain>
    </source>
</reference>